<keyword evidence="2" id="KW-1185">Reference proteome</keyword>
<dbReference type="AlphaFoldDB" id="A0A9D4RT46"/>
<proteinExistence type="predicted"/>
<comment type="caution">
    <text evidence="1">The sequence shown here is derived from an EMBL/GenBank/DDBJ whole genome shotgun (WGS) entry which is preliminary data.</text>
</comment>
<accession>A0A9D4RT46</accession>
<organism evidence="1 2">
    <name type="scientific">Dreissena polymorpha</name>
    <name type="common">Zebra mussel</name>
    <name type="synonym">Mytilus polymorpha</name>
    <dbReference type="NCBI Taxonomy" id="45954"/>
    <lineage>
        <taxon>Eukaryota</taxon>
        <taxon>Metazoa</taxon>
        <taxon>Spiralia</taxon>
        <taxon>Lophotrochozoa</taxon>
        <taxon>Mollusca</taxon>
        <taxon>Bivalvia</taxon>
        <taxon>Autobranchia</taxon>
        <taxon>Heteroconchia</taxon>
        <taxon>Euheterodonta</taxon>
        <taxon>Imparidentia</taxon>
        <taxon>Neoheterodontei</taxon>
        <taxon>Myida</taxon>
        <taxon>Dreissenoidea</taxon>
        <taxon>Dreissenidae</taxon>
        <taxon>Dreissena</taxon>
    </lineage>
</organism>
<reference evidence="1" key="2">
    <citation type="submission" date="2020-11" db="EMBL/GenBank/DDBJ databases">
        <authorList>
            <person name="McCartney M.A."/>
            <person name="Auch B."/>
            <person name="Kono T."/>
            <person name="Mallez S."/>
            <person name="Becker A."/>
            <person name="Gohl D.M."/>
            <person name="Silverstein K.A.T."/>
            <person name="Koren S."/>
            <person name="Bechman K.B."/>
            <person name="Herman A."/>
            <person name="Abrahante J.E."/>
            <person name="Garbe J."/>
        </authorList>
    </citation>
    <scope>NUCLEOTIDE SEQUENCE</scope>
    <source>
        <strain evidence="1">Duluth1</strain>
        <tissue evidence="1">Whole animal</tissue>
    </source>
</reference>
<reference evidence="1" key="1">
    <citation type="journal article" date="2019" name="bioRxiv">
        <title>The Genome of the Zebra Mussel, Dreissena polymorpha: A Resource for Invasive Species Research.</title>
        <authorList>
            <person name="McCartney M.A."/>
            <person name="Auch B."/>
            <person name="Kono T."/>
            <person name="Mallez S."/>
            <person name="Zhang Y."/>
            <person name="Obille A."/>
            <person name="Becker A."/>
            <person name="Abrahante J.E."/>
            <person name="Garbe J."/>
            <person name="Badalamenti J.P."/>
            <person name="Herman A."/>
            <person name="Mangelson H."/>
            <person name="Liachko I."/>
            <person name="Sullivan S."/>
            <person name="Sone E.D."/>
            <person name="Koren S."/>
            <person name="Silverstein K.A.T."/>
            <person name="Beckman K.B."/>
            <person name="Gohl D.M."/>
        </authorList>
    </citation>
    <scope>NUCLEOTIDE SEQUENCE</scope>
    <source>
        <strain evidence="1">Duluth1</strain>
        <tissue evidence="1">Whole animal</tissue>
    </source>
</reference>
<dbReference type="EMBL" id="JAIWYP010000001">
    <property type="protein sequence ID" value="KAH3880666.1"/>
    <property type="molecule type" value="Genomic_DNA"/>
</dbReference>
<gene>
    <name evidence="1" type="ORF">DPMN_004587</name>
</gene>
<name>A0A9D4RT46_DREPO</name>
<protein>
    <submittedName>
        <fullName evidence="1">Uncharacterized protein</fullName>
    </submittedName>
</protein>
<evidence type="ECO:0000313" key="2">
    <source>
        <dbReference type="Proteomes" id="UP000828390"/>
    </source>
</evidence>
<sequence length="115" mass="13174">MQIRDWKRVLTSSTSKRQLTKLYTENLTHHCPELLDENQEVYVASGMGQKALNFTNTCVSFLPSLYSKREEADYRMLLHVAYSPGSDARTIVAVSPDTDVFVLLLHHFKELAVEK</sequence>
<evidence type="ECO:0000313" key="1">
    <source>
        <dbReference type="EMBL" id="KAH3880666.1"/>
    </source>
</evidence>
<dbReference type="Proteomes" id="UP000828390">
    <property type="component" value="Unassembled WGS sequence"/>
</dbReference>